<evidence type="ECO:0000313" key="2">
    <source>
        <dbReference type="EnsemblPlants" id="AES97360"/>
    </source>
</evidence>
<reference evidence="1 3" key="2">
    <citation type="journal article" date="2014" name="BMC Genomics">
        <title>An improved genome release (version Mt4.0) for the model legume Medicago truncatula.</title>
        <authorList>
            <person name="Tang H."/>
            <person name="Krishnakumar V."/>
            <person name="Bidwell S."/>
            <person name="Rosen B."/>
            <person name="Chan A."/>
            <person name="Zhou S."/>
            <person name="Gentzbittel L."/>
            <person name="Childs K.L."/>
            <person name="Yandell M."/>
            <person name="Gundlach H."/>
            <person name="Mayer K.F."/>
            <person name="Schwartz D.C."/>
            <person name="Town C.D."/>
        </authorList>
    </citation>
    <scope>GENOME REANNOTATION</scope>
    <source>
        <strain evidence="2 3">cv. Jemalong A17</strain>
    </source>
</reference>
<reference evidence="1 3" key="1">
    <citation type="journal article" date="2011" name="Nature">
        <title>The Medicago genome provides insight into the evolution of rhizobial symbioses.</title>
        <authorList>
            <person name="Young N.D."/>
            <person name="Debelle F."/>
            <person name="Oldroyd G.E."/>
            <person name="Geurts R."/>
            <person name="Cannon S.B."/>
            <person name="Udvardi M.K."/>
            <person name="Benedito V.A."/>
            <person name="Mayer K.F."/>
            <person name="Gouzy J."/>
            <person name="Schoof H."/>
            <person name="Van de Peer Y."/>
            <person name="Proost S."/>
            <person name="Cook D.R."/>
            <person name="Meyers B.C."/>
            <person name="Spannagl M."/>
            <person name="Cheung F."/>
            <person name="De Mita S."/>
            <person name="Krishnakumar V."/>
            <person name="Gundlach H."/>
            <person name="Zhou S."/>
            <person name="Mudge J."/>
            <person name="Bharti A.K."/>
            <person name="Murray J.D."/>
            <person name="Naoumkina M.A."/>
            <person name="Rosen B."/>
            <person name="Silverstein K.A."/>
            <person name="Tang H."/>
            <person name="Rombauts S."/>
            <person name="Zhao P.X."/>
            <person name="Zhou P."/>
            <person name="Barbe V."/>
            <person name="Bardou P."/>
            <person name="Bechner M."/>
            <person name="Bellec A."/>
            <person name="Berger A."/>
            <person name="Berges H."/>
            <person name="Bidwell S."/>
            <person name="Bisseling T."/>
            <person name="Choisne N."/>
            <person name="Couloux A."/>
            <person name="Denny R."/>
            <person name="Deshpande S."/>
            <person name="Dai X."/>
            <person name="Doyle J.J."/>
            <person name="Dudez A.M."/>
            <person name="Farmer A.D."/>
            <person name="Fouteau S."/>
            <person name="Franken C."/>
            <person name="Gibelin C."/>
            <person name="Gish J."/>
            <person name="Goldstein S."/>
            <person name="Gonzalez A.J."/>
            <person name="Green P.J."/>
            <person name="Hallab A."/>
            <person name="Hartog M."/>
            <person name="Hua A."/>
            <person name="Humphray S.J."/>
            <person name="Jeong D.H."/>
            <person name="Jing Y."/>
            <person name="Jocker A."/>
            <person name="Kenton S.M."/>
            <person name="Kim D.J."/>
            <person name="Klee K."/>
            <person name="Lai H."/>
            <person name="Lang C."/>
            <person name="Lin S."/>
            <person name="Macmil S.L."/>
            <person name="Magdelenat G."/>
            <person name="Matthews L."/>
            <person name="McCorrison J."/>
            <person name="Monaghan E.L."/>
            <person name="Mun J.H."/>
            <person name="Najar F.Z."/>
            <person name="Nicholson C."/>
            <person name="Noirot C."/>
            <person name="O'Bleness M."/>
            <person name="Paule C.R."/>
            <person name="Poulain J."/>
            <person name="Prion F."/>
            <person name="Qin B."/>
            <person name="Qu C."/>
            <person name="Retzel E.F."/>
            <person name="Riddle C."/>
            <person name="Sallet E."/>
            <person name="Samain S."/>
            <person name="Samson N."/>
            <person name="Sanders I."/>
            <person name="Saurat O."/>
            <person name="Scarpelli C."/>
            <person name="Schiex T."/>
            <person name="Segurens B."/>
            <person name="Severin A.J."/>
            <person name="Sherrier D.J."/>
            <person name="Shi R."/>
            <person name="Sims S."/>
            <person name="Singer S.R."/>
            <person name="Sinharoy S."/>
            <person name="Sterck L."/>
            <person name="Viollet A."/>
            <person name="Wang B.B."/>
            <person name="Wang K."/>
            <person name="Wang M."/>
            <person name="Wang X."/>
            <person name="Warfsmann J."/>
            <person name="Weissenbach J."/>
            <person name="White D.D."/>
            <person name="White J.D."/>
            <person name="Wiley G.B."/>
            <person name="Wincker P."/>
            <person name="Xing Y."/>
            <person name="Yang L."/>
            <person name="Yao Z."/>
            <person name="Ying F."/>
            <person name="Zhai J."/>
            <person name="Zhou L."/>
            <person name="Zuber A."/>
            <person name="Denarie J."/>
            <person name="Dixon R.A."/>
            <person name="May G.D."/>
            <person name="Schwartz D.C."/>
            <person name="Rogers J."/>
            <person name="Quetier F."/>
            <person name="Town C.D."/>
            <person name="Roe B.A."/>
        </authorList>
    </citation>
    <scope>NUCLEOTIDE SEQUENCE [LARGE SCALE GENOMIC DNA]</scope>
    <source>
        <strain evidence="1">A17</strain>
        <strain evidence="2 3">cv. Jemalong A17</strain>
    </source>
</reference>
<organism evidence="1 3">
    <name type="scientific">Medicago truncatula</name>
    <name type="common">Barrel medic</name>
    <name type="synonym">Medicago tribuloides</name>
    <dbReference type="NCBI Taxonomy" id="3880"/>
    <lineage>
        <taxon>Eukaryota</taxon>
        <taxon>Viridiplantae</taxon>
        <taxon>Streptophyta</taxon>
        <taxon>Embryophyta</taxon>
        <taxon>Tracheophyta</taxon>
        <taxon>Spermatophyta</taxon>
        <taxon>Magnoliopsida</taxon>
        <taxon>eudicotyledons</taxon>
        <taxon>Gunneridae</taxon>
        <taxon>Pentapetalae</taxon>
        <taxon>rosids</taxon>
        <taxon>fabids</taxon>
        <taxon>Fabales</taxon>
        <taxon>Fabaceae</taxon>
        <taxon>Papilionoideae</taxon>
        <taxon>50 kb inversion clade</taxon>
        <taxon>NPAAA clade</taxon>
        <taxon>Hologalegina</taxon>
        <taxon>IRL clade</taxon>
        <taxon>Trifolieae</taxon>
        <taxon>Medicago</taxon>
    </lineage>
</organism>
<sequence>MFNVGEERITEIPSSSQLKPEFKILHSLCLFNLLPHTGNKNKVSDNDLLIMHCLSSPPSEENRLDLAYLIIQHMIIASNSKYKNFIVPYGMLLTLQEITEIPRHKTPGKSSISPRNSTFFRGTHVLEK</sequence>
<proteinExistence type="predicted"/>
<name>G7JX19_MEDTR</name>
<keyword evidence="3" id="KW-1185">Reference proteome</keyword>
<dbReference type="EMBL" id="CM001221">
    <property type="protein sequence ID" value="AES97360.1"/>
    <property type="molecule type" value="Genomic_DNA"/>
</dbReference>
<evidence type="ECO:0000313" key="1">
    <source>
        <dbReference type="EMBL" id="AES97360.1"/>
    </source>
</evidence>
<reference evidence="2" key="3">
    <citation type="submission" date="2015-04" db="UniProtKB">
        <authorList>
            <consortium name="EnsemblPlants"/>
        </authorList>
    </citation>
    <scope>IDENTIFICATION</scope>
    <source>
        <strain evidence="2">cv. Jemalong A17</strain>
    </source>
</reference>
<accession>G7JX19</accession>
<dbReference type="Proteomes" id="UP000002051">
    <property type="component" value="Chromosome 5"/>
</dbReference>
<gene>
    <name evidence="1" type="ordered locus">MTR_5g053210</name>
</gene>
<evidence type="ECO:0000313" key="3">
    <source>
        <dbReference type="Proteomes" id="UP000002051"/>
    </source>
</evidence>
<dbReference type="AlphaFoldDB" id="G7JX19"/>
<dbReference type="PaxDb" id="3880-AES97360"/>
<dbReference type="EnsemblPlants" id="AES97360">
    <property type="protein sequence ID" value="AES97360"/>
    <property type="gene ID" value="MTR_5g053210"/>
</dbReference>
<protein>
    <submittedName>
        <fullName evidence="1 2">Uncharacterized protein</fullName>
    </submittedName>
</protein>
<dbReference type="HOGENOM" id="CLU_1962862_0_0_1"/>